<dbReference type="PROSITE" id="PS50026">
    <property type="entry name" value="EGF_3"/>
    <property type="match status" value="1"/>
</dbReference>
<feature type="chain" id="PRO_5040969625" evidence="15">
    <location>
        <begin position="24"/>
        <end position="1090"/>
    </location>
</feature>
<evidence type="ECO:0000313" key="18">
    <source>
        <dbReference type="EMBL" id="KAJ5492545.1"/>
    </source>
</evidence>
<evidence type="ECO:0000256" key="4">
    <source>
        <dbReference type="ARBA" id="ARBA00022692"/>
    </source>
</evidence>
<dbReference type="EMBL" id="JAPWDQ010000002">
    <property type="protein sequence ID" value="KAJ5492545.1"/>
    <property type="molecule type" value="Genomic_DNA"/>
</dbReference>
<evidence type="ECO:0000256" key="6">
    <source>
        <dbReference type="ARBA" id="ARBA00022741"/>
    </source>
</evidence>
<dbReference type="Gene3D" id="2.10.25.10">
    <property type="entry name" value="Laminin"/>
    <property type="match status" value="1"/>
</dbReference>
<evidence type="ECO:0000256" key="15">
    <source>
        <dbReference type="SAM" id="SignalP"/>
    </source>
</evidence>
<keyword evidence="7" id="KW-0256">Endoplasmic reticulum</keyword>
<evidence type="ECO:0000256" key="13">
    <source>
        <dbReference type="SAM" id="MobiDB-lite"/>
    </source>
</evidence>
<dbReference type="CDD" id="cd00055">
    <property type="entry name" value="EGF_Lam"/>
    <property type="match status" value="1"/>
</dbReference>
<dbReference type="InterPro" id="IPR027417">
    <property type="entry name" value="P-loop_NTPase"/>
</dbReference>
<keyword evidence="8" id="KW-0067">ATP-binding</keyword>
<evidence type="ECO:0000256" key="8">
    <source>
        <dbReference type="ARBA" id="ARBA00022840"/>
    </source>
</evidence>
<dbReference type="InterPro" id="IPR002049">
    <property type="entry name" value="LE_dom"/>
</dbReference>
<dbReference type="InterPro" id="IPR013525">
    <property type="entry name" value="ABC2_TM"/>
</dbReference>
<evidence type="ECO:0000256" key="10">
    <source>
        <dbReference type="ARBA" id="ARBA00023136"/>
    </source>
</evidence>
<dbReference type="PROSITE" id="PS00022">
    <property type="entry name" value="EGF_1"/>
    <property type="match status" value="1"/>
</dbReference>
<dbReference type="Pfam" id="PF01061">
    <property type="entry name" value="ABC2_membrane"/>
    <property type="match status" value="1"/>
</dbReference>
<dbReference type="SMART" id="SM00382">
    <property type="entry name" value="AAA"/>
    <property type="match status" value="1"/>
</dbReference>
<feature type="region of interest" description="Disordered" evidence="13">
    <location>
        <begin position="634"/>
        <end position="721"/>
    </location>
</feature>
<dbReference type="InterPro" id="IPR000742">
    <property type="entry name" value="EGF"/>
</dbReference>
<dbReference type="FunFam" id="3.40.50.300:FF:000702">
    <property type="entry name" value="ABC transporter (Adp1)"/>
    <property type="match status" value="1"/>
</dbReference>
<feature type="transmembrane region" description="Helical" evidence="14">
    <location>
        <begin position="868"/>
        <end position="890"/>
    </location>
</feature>
<keyword evidence="6" id="KW-0547">Nucleotide-binding</keyword>
<keyword evidence="3" id="KW-0813">Transport</keyword>
<dbReference type="Pfam" id="PF00005">
    <property type="entry name" value="ABC_tran"/>
    <property type="match status" value="1"/>
</dbReference>
<feature type="signal peptide" evidence="15">
    <location>
        <begin position="1"/>
        <end position="23"/>
    </location>
</feature>
<comment type="caution">
    <text evidence="12">Lacks conserved residue(s) required for the propagation of feature annotation.</text>
</comment>
<feature type="transmembrane region" description="Helical" evidence="14">
    <location>
        <begin position="314"/>
        <end position="336"/>
    </location>
</feature>
<gene>
    <name evidence="18" type="ORF">N7539_001291</name>
</gene>
<feature type="transmembrane region" description="Helical" evidence="14">
    <location>
        <begin position="835"/>
        <end position="856"/>
    </location>
</feature>
<dbReference type="AlphaFoldDB" id="A0A9W9XHB6"/>
<feature type="compositionally biased region" description="Basic and acidic residues" evidence="13">
    <location>
        <begin position="634"/>
        <end position="647"/>
    </location>
</feature>
<evidence type="ECO:0000256" key="12">
    <source>
        <dbReference type="PROSITE-ProRule" id="PRU00076"/>
    </source>
</evidence>
<comment type="caution">
    <text evidence="18">The sequence shown here is derived from an EMBL/GenBank/DDBJ whole genome shotgun (WGS) entry which is preliminary data.</text>
</comment>
<keyword evidence="12" id="KW-0245">EGF-like domain</keyword>
<feature type="disulfide bond" evidence="12">
    <location>
        <begin position="90"/>
        <end position="107"/>
    </location>
</feature>
<sequence>MRSAYAFLFPVVALVCCATPAASWSDVYDVTLVPRSPYPLLDDRPPECPPCFNCQLDSYNCTHFATCNQYNGKCSCPPGFGGDDCSTPVCGALSDGENRPRREGDTCHCKEGWTGINCNVCESDNACDAMMPEGEGGRCYKQGVTIKENFQMCDVTNRKILDQLDGRKPQVTFSCKDEDKTCNFQFWVGQKESFYCGLDTCEWGMENDYDTNITNYKCENAHCSCIKDRFLCGENGSIDLSDFLDQVIKGPATFSTTTTAKGTKSVFSEPEMNNLISGVFGDPSIFLSCNSGECLYKTDLPGYERPIKKINTPLIAGVIAGCSLFVVAVILLFWYLSRRAARRGYLRLSLSDDSDDESARLLAEHRPAALYWDDVSYYLNGKEILSGIHGVSGPGQITAIMGASGAGKTTFLDLLARKNKRGIVQGNFYVNGEKMIDSEFKSMVGFVDQEDTMLPTLTVHETILTSALLRLPRDMSRAIKEQKVYEVEKQLGIYHIRDQLIGSEEGKGRGISGGEKRRVGIACELVTSPSILFLDEPTSGLDAYNAFNVVECLVTLAKTYNRTVIFTIHQPRSNIVALFDRLILLARGRTVYSGPFSKCQQYFDQIGYSCPPGFNIADYLVDLTMHASETTSYRDDIGPATESHDVPPKTASSSLRAVKSVASASNVSMEDNSSMTAEPTRRPKNSRRVSLKQQQDRQLYSRRSNQERPTTPKTDEEDATLDVAENTQQWLRLHRQPGNVPPQILDDPDQLPPPAPGQTDLDVLVASYADSNISRAVQDEINSAIQSAQTANGSTNSHLANGSGNGQGSYARISLGRQFLILSQRTWRNLYRNPMLMLTHYAIAILLAVLSGYLFYGLTDDIKGFQNRLGLFFFILALFGFSTLTSLTVFSTERLLFVRERANGYYHPVTYFAAKVVFDIVPLRLIPPIIMGVIVYPMTGLIPAWPEFFRFMLILVLFNLAAACICLFIGIIFRDGGVANLIGSLVMLFSLLFAGLLLNHDAIPASALWLQSLSIFHYGFEALIVNEVTFLTLIDHKYGLDIEVPGASILSAFGFNTLAYWQDVVGLAIFSGAFIIIAYAAMHFLLVEKR</sequence>
<feature type="transmembrane region" description="Helical" evidence="14">
    <location>
        <begin position="911"/>
        <end position="936"/>
    </location>
</feature>
<dbReference type="GO" id="GO:0016887">
    <property type="term" value="F:ATP hydrolysis activity"/>
    <property type="evidence" value="ECO:0007669"/>
    <property type="project" value="InterPro"/>
</dbReference>
<name>A0A9W9XHB6_9EURO</name>
<dbReference type="Gene3D" id="3.40.50.300">
    <property type="entry name" value="P-loop containing nucleotide triphosphate hydrolases"/>
    <property type="match status" value="1"/>
</dbReference>
<dbReference type="InterPro" id="IPR043926">
    <property type="entry name" value="ABCG_dom"/>
</dbReference>
<evidence type="ECO:0000256" key="5">
    <source>
        <dbReference type="ARBA" id="ARBA00022729"/>
    </source>
</evidence>
<dbReference type="PROSITE" id="PS00211">
    <property type="entry name" value="ABC_TRANSPORTER_1"/>
    <property type="match status" value="1"/>
</dbReference>
<dbReference type="InterPro" id="IPR017871">
    <property type="entry name" value="ABC_transporter-like_CS"/>
</dbReference>
<keyword evidence="11" id="KW-0325">Glycoprotein</keyword>
<feature type="transmembrane region" description="Helical" evidence="14">
    <location>
        <begin position="1064"/>
        <end position="1087"/>
    </location>
</feature>
<dbReference type="PANTHER" id="PTHR48041:SF2">
    <property type="entry name" value="ATP-DEPENDENT PERMEASE-RELATED"/>
    <property type="match status" value="1"/>
</dbReference>
<evidence type="ECO:0000256" key="2">
    <source>
        <dbReference type="ARBA" id="ARBA00005814"/>
    </source>
</evidence>
<evidence type="ECO:0000256" key="7">
    <source>
        <dbReference type="ARBA" id="ARBA00022824"/>
    </source>
</evidence>
<dbReference type="GeneID" id="81621143"/>
<feature type="transmembrane region" description="Helical" evidence="14">
    <location>
        <begin position="978"/>
        <end position="998"/>
    </location>
</feature>
<dbReference type="InterPro" id="IPR003593">
    <property type="entry name" value="AAA+_ATPase"/>
</dbReference>
<dbReference type="GO" id="GO:0005524">
    <property type="term" value="F:ATP binding"/>
    <property type="evidence" value="ECO:0007669"/>
    <property type="project" value="UniProtKB-KW"/>
</dbReference>
<dbReference type="RefSeq" id="XP_056792925.1">
    <property type="nucleotide sequence ID" value="XM_056930894.1"/>
</dbReference>
<dbReference type="InterPro" id="IPR050352">
    <property type="entry name" value="ABCG_transporters"/>
</dbReference>
<evidence type="ECO:0000256" key="14">
    <source>
        <dbReference type="SAM" id="Phobius"/>
    </source>
</evidence>
<evidence type="ECO:0000259" key="16">
    <source>
        <dbReference type="PROSITE" id="PS50026"/>
    </source>
</evidence>
<protein>
    <submittedName>
        <fullName evidence="18">ABC transporter G family member</fullName>
    </submittedName>
</protein>
<dbReference type="GO" id="GO:0140359">
    <property type="term" value="F:ABC-type transporter activity"/>
    <property type="evidence" value="ECO:0007669"/>
    <property type="project" value="InterPro"/>
</dbReference>
<comment type="subcellular location">
    <subcellularLocation>
        <location evidence="1">Endoplasmic reticulum membrane</location>
        <topology evidence="1">Multi-pass membrane protein</topology>
    </subcellularLocation>
</comment>
<feature type="compositionally biased region" description="Polar residues" evidence="13">
    <location>
        <begin position="691"/>
        <end position="712"/>
    </location>
</feature>
<feature type="domain" description="ABC transporter" evidence="17">
    <location>
        <begin position="370"/>
        <end position="612"/>
    </location>
</feature>
<keyword evidence="4 14" id="KW-0812">Transmembrane</keyword>
<accession>A0A9W9XHB6</accession>
<feature type="region of interest" description="Disordered" evidence="13">
    <location>
        <begin position="737"/>
        <end position="759"/>
    </location>
</feature>
<keyword evidence="9 14" id="KW-1133">Transmembrane helix</keyword>
<dbReference type="Proteomes" id="UP001148312">
    <property type="component" value="Unassembled WGS sequence"/>
</dbReference>
<keyword evidence="19" id="KW-1185">Reference proteome</keyword>
<dbReference type="CDD" id="cd03213">
    <property type="entry name" value="ABCG_EPDR"/>
    <property type="match status" value="1"/>
</dbReference>
<evidence type="ECO:0000259" key="17">
    <source>
        <dbReference type="PROSITE" id="PS50893"/>
    </source>
</evidence>
<keyword evidence="5 15" id="KW-0732">Signal</keyword>
<feature type="domain" description="EGF-like" evidence="16">
    <location>
        <begin position="81"/>
        <end position="119"/>
    </location>
</feature>
<dbReference type="Pfam" id="PF19055">
    <property type="entry name" value="ABC2_membrane_7"/>
    <property type="match status" value="1"/>
</dbReference>
<feature type="transmembrane region" description="Helical" evidence="14">
    <location>
        <begin position="948"/>
        <end position="971"/>
    </location>
</feature>
<evidence type="ECO:0000313" key="19">
    <source>
        <dbReference type="Proteomes" id="UP001148312"/>
    </source>
</evidence>
<evidence type="ECO:0000256" key="9">
    <source>
        <dbReference type="ARBA" id="ARBA00022989"/>
    </source>
</evidence>
<evidence type="ECO:0000256" key="1">
    <source>
        <dbReference type="ARBA" id="ARBA00004477"/>
    </source>
</evidence>
<organism evidence="18 19">
    <name type="scientific">Penicillium diatomitis</name>
    <dbReference type="NCBI Taxonomy" id="2819901"/>
    <lineage>
        <taxon>Eukaryota</taxon>
        <taxon>Fungi</taxon>
        <taxon>Dikarya</taxon>
        <taxon>Ascomycota</taxon>
        <taxon>Pezizomycotina</taxon>
        <taxon>Eurotiomycetes</taxon>
        <taxon>Eurotiomycetidae</taxon>
        <taxon>Eurotiales</taxon>
        <taxon>Aspergillaceae</taxon>
        <taxon>Penicillium</taxon>
    </lineage>
</organism>
<proteinExistence type="inferred from homology"/>
<dbReference type="GO" id="GO:0005789">
    <property type="term" value="C:endoplasmic reticulum membrane"/>
    <property type="evidence" value="ECO:0007669"/>
    <property type="project" value="UniProtKB-SubCell"/>
</dbReference>
<dbReference type="PROSITE" id="PS50893">
    <property type="entry name" value="ABC_TRANSPORTER_2"/>
    <property type="match status" value="1"/>
</dbReference>
<keyword evidence="12" id="KW-1015">Disulfide bond</keyword>
<dbReference type="InterPro" id="IPR003439">
    <property type="entry name" value="ABC_transporter-like_ATP-bd"/>
</dbReference>
<evidence type="ECO:0000256" key="3">
    <source>
        <dbReference type="ARBA" id="ARBA00022448"/>
    </source>
</evidence>
<keyword evidence="10 14" id="KW-0472">Membrane</keyword>
<dbReference type="SUPFAM" id="SSF52540">
    <property type="entry name" value="P-loop containing nucleoside triphosphate hydrolases"/>
    <property type="match status" value="1"/>
</dbReference>
<reference evidence="18" key="1">
    <citation type="submission" date="2022-12" db="EMBL/GenBank/DDBJ databases">
        <authorList>
            <person name="Petersen C."/>
        </authorList>
    </citation>
    <scope>NUCLEOTIDE SEQUENCE</scope>
    <source>
        <strain evidence="18">IBT 30728</strain>
    </source>
</reference>
<reference evidence="18" key="2">
    <citation type="journal article" date="2023" name="IMA Fungus">
        <title>Comparative genomic study of the Penicillium genus elucidates a diverse pangenome and 15 lateral gene transfer events.</title>
        <authorList>
            <person name="Petersen C."/>
            <person name="Sorensen T."/>
            <person name="Nielsen M.R."/>
            <person name="Sondergaard T.E."/>
            <person name="Sorensen J.L."/>
            <person name="Fitzpatrick D.A."/>
            <person name="Frisvad J.C."/>
            <person name="Nielsen K.L."/>
        </authorList>
    </citation>
    <scope>NUCLEOTIDE SEQUENCE</scope>
    <source>
        <strain evidence="18">IBT 30728</strain>
    </source>
</reference>
<dbReference type="PANTHER" id="PTHR48041">
    <property type="entry name" value="ABC TRANSPORTER G FAMILY MEMBER 28"/>
    <property type="match status" value="1"/>
</dbReference>
<feature type="compositionally biased region" description="Low complexity" evidence="13">
    <location>
        <begin position="657"/>
        <end position="668"/>
    </location>
</feature>
<feature type="disulfide bond" evidence="12">
    <location>
        <begin position="109"/>
        <end position="118"/>
    </location>
</feature>
<evidence type="ECO:0000256" key="11">
    <source>
        <dbReference type="ARBA" id="ARBA00023180"/>
    </source>
</evidence>
<comment type="similarity">
    <text evidence="2">Belongs to the ABC transporter superfamily. ABCG family. Eye pigment precursor importer (TC 3.A.1.204) subfamily.</text>
</comment>